<keyword evidence="3" id="KW-0479">Metal-binding</keyword>
<keyword evidence="5" id="KW-0560">Oxidoreductase</keyword>
<dbReference type="PANTHER" id="PTHR43779">
    <property type="entry name" value="DIOXYGENASE RV0097-RELATED"/>
    <property type="match status" value="1"/>
</dbReference>
<evidence type="ECO:0000313" key="8">
    <source>
        <dbReference type="EMBL" id="TVY85189.1"/>
    </source>
</evidence>
<evidence type="ECO:0000256" key="6">
    <source>
        <dbReference type="ARBA" id="ARBA00023004"/>
    </source>
</evidence>
<evidence type="ECO:0000256" key="1">
    <source>
        <dbReference type="ARBA" id="ARBA00001954"/>
    </source>
</evidence>
<dbReference type="InterPro" id="IPR042098">
    <property type="entry name" value="TauD-like_sf"/>
</dbReference>
<name>A0A8T9CH54_9HELO</name>
<dbReference type="EMBL" id="QGMK01000023">
    <property type="protein sequence ID" value="TVY85189.1"/>
    <property type="molecule type" value="Genomic_DNA"/>
</dbReference>
<feature type="domain" description="TauD/TfdA-like" evidence="7">
    <location>
        <begin position="3"/>
        <end position="383"/>
    </location>
</feature>
<evidence type="ECO:0000256" key="4">
    <source>
        <dbReference type="ARBA" id="ARBA00022964"/>
    </source>
</evidence>
<dbReference type="InterPro" id="IPR051178">
    <property type="entry name" value="TfdA_dioxygenase"/>
</dbReference>
<proteinExistence type="inferred from homology"/>
<keyword evidence="9" id="KW-1185">Reference proteome</keyword>
<dbReference type="OrthoDB" id="93019at2759"/>
<gene>
    <name evidence="8" type="ORF">LSUE1_G000018</name>
</gene>
<sequence>MEVTPLKHAAGKKCEMGATITGLDLNNISDEDLAALKDAIYRYQYVNIKNQHDLEPVKHWELVTRLDPTAPPVHGHGTLKEFNKTGGFLSKRVVQGIPGAENVRLIGKGYQGADHFGIKDFTAAGGASNDYHKYPPSAESFAAGNTQFQRWHMDAPLYDREPPHFTALRAVKCPVGPDLQVNWDDGSNQSMKCKPGQTAFVSNTQLYELLNDEEKMLADNSWVEYAPFPYMWVENCKGRTNGLGLETEGKEHAMEEMPEWDQEKIKTVRPLYFPLYENASIDVRNLKYPMVWKTPTGKKALQVHGLAVRKMFLKATPTSEVQEVDDVVKIRKLLHDWQERIIKPEYVFMGPVEEGDVQMWDNWSVFHTAVDYPDHYGPRSMHQVNLGASDKPVGPMPISVS</sequence>
<dbReference type="AlphaFoldDB" id="A0A8T9CH54"/>
<comment type="caution">
    <text evidence="8">The sequence shown here is derived from an EMBL/GenBank/DDBJ whole genome shotgun (WGS) entry which is preliminary data.</text>
</comment>
<dbReference type="GO" id="GO:0051213">
    <property type="term" value="F:dioxygenase activity"/>
    <property type="evidence" value="ECO:0007669"/>
    <property type="project" value="UniProtKB-KW"/>
</dbReference>
<evidence type="ECO:0000256" key="3">
    <source>
        <dbReference type="ARBA" id="ARBA00022723"/>
    </source>
</evidence>
<dbReference type="Proteomes" id="UP000469558">
    <property type="component" value="Unassembled WGS sequence"/>
</dbReference>
<evidence type="ECO:0000256" key="5">
    <source>
        <dbReference type="ARBA" id="ARBA00023002"/>
    </source>
</evidence>
<keyword evidence="4 8" id="KW-0223">Dioxygenase</keyword>
<accession>A0A8T9CH54</accession>
<keyword evidence="6" id="KW-0408">Iron</keyword>
<dbReference type="GO" id="GO:0046872">
    <property type="term" value="F:metal ion binding"/>
    <property type="evidence" value="ECO:0007669"/>
    <property type="project" value="UniProtKB-KW"/>
</dbReference>
<reference evidence="8 9" key="1">
    <citation type="submission" date="2018-05" db="EMBL/GenBank/DDBJ databases">
        <title>Genome sequencing and assembly of the regulated plant pathogen Lachnellula willkommii and related sister species for the development of diagnostic species identification markers.</title>
        <authorList>
            <person name="Giroux E."/>
            <person name="Bilodeau G."/>
        </authorList>
    </citation>
    <scope>NUCLEOTIDE SEQUENCE [LARGE SCALE GENOMIC DNA]</scope>
    <source>
        <strain evidence="8 9">CBS 268.59</strain>
    </source>
</reference>
<organism evidence="8 9">
    <name type="scientific">Lachnellula suecica</name>
    <dbReference type="NCBI Taxonomy" id="602035"/>
    <lineage>
        <taxon>Eukaryota</taxon>
        <taxon>Fungi</taxon>
        <taxon>Dikarya</taxon>
        <taxon>Ascomycota</taxon>
        <taxon>Pezizomycotina</taxon>
        <taxon>Leotiomycetes</taxon>
        <taxon>Helotiales</taxon>
        <taxon>Lachnaceae</taxon>
        <taxon>Lachnellula</taxon>
    </lineage>
</organism>
<dbReference type="SUPFAM" id="SSF51197">
    <property type="entry name" value="Clavaminate synthase-like"/>
    <property type="match status" value="1"/>
</dbReference>
<evidence type="ECO:0000256" key="2">
    <source>
        <dbReference type="ARBA" id="ARBA00005896"/>
    </source>
</evidence>
<comment type="similarity">
    <text evidence="2">Belongs to the TfdA dioxygenase family.</text>
</comment>
<protein>
    <submittedName>
        <fullName evidence="8">Putative dioxygenase</fullName>
    </submittedName>
</protein>
<dbReference type="PANTHER" id="PTHR43779:SF2">
    <property type="entry name" value="ALPHA-KETOGLUTARATE-DEPENDENT XANTHINE DIOXYGENASE XAN1"/>
    <property type="match status" value="1"/>
</dbReference>
<dbReference type="InterPro" id="IPR003819">
    <property type="entry name" value="TauD/TfdA-like"/>
</dbReference>
<dbReference type="Gene3D" id="3.60.130.10">
    <property type="entry name" value="Clavaminate synthase-like"/>
    <property type="match status" value="1"/>
</dbReference>
<comment type="cofactor">
    <cofactor evidence="1">
        <name>Fe(2+)</name>
        <dbReference type="ChEBI" id="CHEBI:29033"/>
    </cofactor>
</comment>
<evidence type="ECO:0000259" key="7">
    <source>
        <dbReference type="Pfam" id="PF02668"/>
    </source>
</evidence>
<dbReference type="Pfam" id="PF02668">
    <property type="entry name" value="TauD"/>
    <property type="match status" value="1"/>
</dbReference>
<evidence type="ECO:0000313" key="9">
    <source>
        <dbReference type="Proteomes" id="UP000469558"/>
    </source>
</evidence>